<dbReference type="Gene3D" id="1.10.238.10">
    <property type="entry name" value="EF-hand"/>
    <property type="match status" value="2"/>
</dbReference>
<protein>
    <recommendedName>
        <fullName evidence="4">EF-hand domain-containing protein</fullName>
    </recommendedName>
</protein>
<evidence type="ECO:0000256" key="1">
    <source>
        <dbReference type="ARBA" id="ARBA00022723"/>
    </source>
</evidence>
<evidence type="ECO:0000256" key="3">
    <source>
        <dbReference type="ARBA" id="ARBA00022837"/>
    </source>
</evidence>
<feature type="domain" description="EF-hand" evidence="4">
    <location>
        <begin position="81"/>
        <end position="116"/>
    </location>
</feature>
<evidence type="ECO:0000256" key="2">
    <source>
        <dbReference type="ARBA" id="ARBA00022737"/>
    </source>
</evidence>
<accession>A0AAV9AFZ7</accession>
<evidence type="ECO:0000313" key="5">
    <source>
        <dbReference type="EMBL" id="KAK1263021.1"/>
    </source>
</evidence>
<dbReference type="InterPro" id="IPR011992">
    <property type="entry name" value="EF-hand-dom_pair"/>
</dbReference>
<reference evidence="5" key="1">
    <citation type="journal article" date="2023" name="Nat. Commun.">
        <title>Diploid and tetraploid genomes of Acorus and the evolution of monocots.</title>
        <authorList>
            <person name="Ma L."/>
            <person name="Liu K.W."/>
            <person name="Li Z."/>
            <person name="Hsiao Y.Y."/>
            <person name="Qi Y."/>
            <person name="Fu T."/>
            <person name="Tang G.D."/>
            <person name="Zhang D."/>
            <person name="Sun W.H."/>
            <person name="Liu D.K."/>
            <person name="Li Y."/>
            <person name="Chen G.Z."/>
            <person name="Liu X.D."/>
            <person name="Liao X.Y."/>
            <person name="Jiang Y.T."/>
            <person name="Yu X."/>
            <person name="Hao Y."/>
            <person name="Huang J."/>
            <person name="Zhao X.W."/>
            <person name="Ke S."/>
            <person name="Chen Y.Y."/>
            <person name="Wu W.L."/>
            <person name="Hsu J.L."/>
            <person name="Lin Y.F."/>
            <person name="Huang M.D."/>
            <person name="Li C.Y."/>
            <person name="Huang L."/>
            <person name="Wang Z.W."/>
            <person name="Zhao X."/>
            <person name="Zhong W.Y."/>
            <person name="Peng D.H."/>
            <person name="Ahmad S."/>
            <person name="Lan S."/>
            <person name="Zhang J.S."/>
            <person name="Tsai W.C."/>
            <person name="Van de Peer Y."/>
            <person name="Liu Z.J."/>
        </authorList>
    </citation>
    <scope>NUCLEOTIDE SEQUENCE</scope>
    <source>
        <strain evidence="5">SCP</strain>
    </source>
</reference>
<dbReference type="InterPro" id="IPR002048">
    <property type="entry name" value="EF_hand_dom"/>
</dbReference>
<organism evidence="5 6">
    <name type="scientific">Acorus gramineus</name>
    <name type="common">Dwarf sweet flag</name>
    <dbReference type="NCBI Taxonomy" id="55184"/>
    <lineage>
        <taxon>Eukaryota</taxon>
        <taxon>Viridiplantae</taxon>
        <taxon>Streptophyta</taxon>
        <taxon>Embryophyta</taxon>
        <taxon>Tracheophyta</taxon>
        <taxon>Spermatophyta</taxon>
        <taxon>Magnoliopsida</taxon>
        <taxon>Liliopsida</taxon>
        <taxon>Acoraceae</taxon>
        <taxon>Acorus</taxon>
    </lineage>
</organism>
<keyword evidence="3" id="KW-0106">Calcium</keyword>
<dbReference type="PROSITE" id="PS50222">
    <property type="entry name" value="EF_HAND_2"/>
    <property type="match status" value="4"/>
</dbReference>
<dbReference type="PANTHER" id="PTHR10891">
    <property type="entry name" value="EF-HAND CALCIUM-BINDING DOMAIN CONTAINING PROTEIN"/>
    <property type="match status" value="1"/>
</dbReference>
<keyword evidence="6" id="KW-1185">Reference proteome</keyword>
<dbReference type="InterPro" id="IPR039647">
    <property type="entry name" value="EF_hand_pair_protein_CML-like"/>
</dbReference>
<dbReference type="FunFam" id="1.10.238.10:FF:000178">
    <property type="entry name" value="Calmodulin-2 A"/>
    <property type="match status" value="1"/>
</dbReference>
<dbReference type="InterPro" id="IPR018247">
    <property type="entry name" value="EF_Hand_1_Ca_BS"/>
</dbReference>
<dbReference type="PROSITE" id="PS00018">
    <property type="entry name" value="EF_HAND_1"/>
    <property type="match status" value="3"/>
</dbReference>
<dbReference type="GO" id="GO:0005509">
    <property type="term" value="F:calcium ion binding"/>
    <property type="evidence" value="ECO:0007669"/>
    <property type="project" value="InterPro"/>
</dbReference>
<evidence type="ECO:0000313" key="6">
    <source>
        <dbReference type="Proteomes" id="UP001179952"/>
    </source>
</evidence>
<feature type="domain" description="EF-hand" evidence="4">
    <location>
        <begin position="118"/>
        <end position="149"/>
    </location>
</feature>
<feature type="domain" description="EF-hand" evidence="4">
    <location>
        <begin position="150"/>
        <end position="185"/>
    </location>
</feature>
<reference evidence="5" key="2">
    <citation type="submission" date="2023-06" db="EMBL/GenBank/DDBJ databases">
        <authorList>
            <person name="Ma L."/>
            <person name="Liu K.-W."/>
            <person name="Li Z."/>
            <person name="Hsiao Y.-Y."/>
            <person name="Qi Y."/>
            <person name="Fu T."/>
            <person name="Tang G."/>
            <person name="Zhang D."/>
            <person name="Sun W.-H."/>
            <person name="Liu D.-K."/>
            <person name="Li Y."/>
            <person name="Chen G.-Z."/>
            <person name="Liu X.-D."/>
            <person name="Liao X.-Y."/>
            <person name="Jiang Y.-T."/>
            <person name="Yu X."/>
            <person name="Hao Y."/>
            <person name="Huang J."/>
            <person name="Zhao X.-W."/>
            <person name="Ke S."/>
            <person name="Chen Y.-Y."/>
            <person name="Wu W.-L."/>
            <person name="Hsu J.-L."/>
            <person name="Lin Y.-F."/>
            <person name="Huang M.-D."/>
            <person name="Li C.-Y."/>
            <person name="Huang L."/>
            <person name="Wang Z.-W."/>
            <person name="Zhao X."/>
            <person name="Zhong W.-Y."/>
            <person name="Peng D.-H."/>
            <person name="Ahmad S."/>
            <person name="Lan S."/>
            <person name="Zhang J.-S."/>
            <person name="Tsai W.-C."/>
            <person name="Van De Peer Y."/>
            <person name="Liu Z.-J."/>
        </authorList>
    </citation>
    <scope>NUCLEOTIDE SEQUENCE</scope>
    <source>
        <strain evidence="5">SCP</strain>
        <tissue evidence="5">Leaves</tissue>
    </source>
</reference>
<feature type="domain" description="EF-hand" evidence="4">
    <location>
        <begin position="45"/>
        <end position="80"/>
    </location>
</feature>
<dbReference type="GO" id="GO:0043226">
    <property type="term" value="C:organelle"/>
    <property type="evidence" value="ECO:0007669"/>
    <property type="project" value="UniProtKB-ARBA"/>
</dbReference>
<dbReference type="EMBL" id="JAUJYN010000009">
    <property type="protein sequence ID" value="KAK1263021.1"/>
    <property type="molecule type" value="Genomic_DNA"/>
</dbReference>
<dbReference type="SUPFAM" id="SSF47473">
    <property type="entry name" value="EF-hand"/>
    <property type="match status" value="1"/>
</dbReference>
<keyword evidence="1" id="KW-0479">Metal-binding</keyword>
<proteinExistence type="predicted"/>
<comment type="caution">
    <text evidence="5">The sequence shown here is derived from an EMBL/GenBank/DDBJ whole genome shotgun (WGS) entry which is preliminary data.</text>
</comment>
<name>A0AAV9AFZ7_ACOGR</name>
<dbReference type="Pfam" id="PF13499">
    <property type="entry name" value="EF-hand_7"/>
    <property type="match status" value="2"/>
</dbReference>
<dbReference type="AlphaFoldDB" id="A0AAV9AFZ7"/>
<evidence type="ECO:0000259" key="4">
    <source>
        <dbReference type="PROSITE" id="PS50222"/>
    </source>
</evidence>
<gene>
    <name evidence="5" type="ORF">QJS04_geneDACA021744</name>
</gene>
<keyword evidence="2" id="KW-0677">Repeat</keyword>
<dbReference type="Proteomes" id="UP001179952">
    <property type="component" value="Unassembled WGS sequence"/>
</dbReference>
<dbReference type="SMART" id="SM00054">
    <property type="entry name" value="EFh"/>
    <property type="match status" value="4"/>
</dbReference>
<sequence>MVIPRFLDLQYHLWRKTRKLPMKPVVRWISARDRQISCLGQIYQPKEHEMRQVFDKIDADKDGKISLEELSWLFKKLGKDVEDKEVNEVMKVADTDLDGFISFKEFMDVHKKGVTQCDIKTAFKMFDSDGDGRIGAGEVREVMEKIGESCSLEECERMVRGADFDRDGVVGMDDFLAMMTMTMTMKVL</sequence>